<dbReference type="Gene3D" id="1.10.357.10">
    <property type="entry name" value="Tetracycline Repressor, domain 2"/>
    <property type="match status" value="1"/>
</dbReference>
<dbReference type="Pfam" id="PF00440">
    <property type="entry name" value="TetR_N"/>
    <property type="match status" value="1"/>
</dbReference>
<dbReference type="GO" id="GO:0000976">
    <property type="term" value="F:transcription cis-regulatory region binding"/>
    <property type="evidence" value="ECO:0007669"/>
    <property type="project" value="TreeGrafter"/>
</dbReference>
<organism evidence="5">
    <name type="scientific">hydrothermal vent metagenome</name>
    <dbReference type="NCBI Taxonomy" id="652676"/>
    <lineage>
        <taxon>unclassified sequences</taxon>
        <taxon>metagenomes</taxon>
        <taxon>ecological metagenomes</taxon>
    </lineage>
</organism>
<accession>A0A3B0TT71</accession>
<proteinExistence type="predicted"/>
<dbReference type="PROSITE" id="PS50977">
    <property type="entry name" value="HTH_TETR_2"/>
    <property type="match status" value="1"/>
</dbReference>
<sequence>MQSPEESKSITARQGEVLEAALALLVRQGSRLTMAGVAEKAACSKETLYKWFGDRKGLLRATVKWQAAKVGMPHIEPGNLDAASLKNSIEGFGRDLLTVLTGEISVALNRVAIAHAGPEGANLGAIVLENGRLAMGRRLKPVLEAGQKAGLLTFADSEEAFRSFFGLLIRDTQIRLLLGDHCAPDTREIAIDAARATGQFYVLYGTEKNGGKPQT</sequence>
<dbReference type="Gene3D" id="1.10.10.60">
    <property type="entry name" value="Homeodomain-like"/>
    <property type="match status" value="1"/>
</dbReference>
<dbReference type="InterPro" id="IPR001647">
    <property type="entry name" value="HTH_TetR"/>
</dbReference>
<keyword evidence="2" id="KW-0238">DNA-binding</keyword>
<dbReference type="InterPro" id="IPR050109">
    <property type="entry name" value="HTH-type_TetR-like_transc_reg"/>
</dbReference>
<dbReference type="GO" id="GO:0003700">
    <property type="term" value="F:DNA-binding transcription factor activity"/>
    <property type="evidence" value="ECO:0007669"/>
    <property type="project" value="TreeGrafter"/>
</dbReference>
<name>A0A3B0TT71_9ZZZZ</name>
<dbReference type="InterPro" id="IPR009057">
    <property type="entry name" value="Homeodomain-like_sf"/>
</dbReference>
<dbReference type="EMBL" id="UOEO01000111">
    <property type="protein sequence ID" value="VAW19393.1"/>
    <property type="molecule type" value="Genomic_DNA"/>
</dbReference>
<dbReference type="InterPro" id="IPR039536">
    <property type="entry name" value="TetR_C_Proteobacteria"/>
</dbReference>
<gene>
    <name evidence="5" type="ORF">MNBD_ALPHA12-889</name>
</gene>
<protein>
    <submittedName>
        <fullName evidence="5">Transcriptional regulator, AcrR family</fullName>
    </submittedName>
</protein>
<dbReference type="Pfam" id="PF14246">
    <property type="entry name" value="TetR_C_7"/>
    <property type="match status" value="1"/>
</dbReference>
<evidence type="ECO:0000256" key="3">
    <source>
        <dbReference type="ARBA" id="ARBA00023163"/>
    </source>
</evidence>
<evidence type="ECO:0000256" key="2">
    <source>
        <dbReference type="ARBA" id="ARBA00023125"/>
    </source>
</evidence>
<dbReference type="PRINTS" id="PR00455">
    <property type="entry name" value="HTHTETR"/>
</dbReference>
<dbReference type="SUPFAM" id="SSF46689">
    <property type="entry name" value="Homeodomain-like"/>
    <property type="match status" value="1"/>
</dbReference>
<dbReference type="PANTHER" id="PTHR30055:SF234">
    <property type="entry name" value="HTH-TYPE TRANSCRIPTIONAL REGULATOR BETI"/>
    <property type="match status" value="1"/>
</dbReference>
<keyword evidence="1" id="KW-0805">Transcription regulation</keyword>
<reference evidence="5" key="1">
    <citation type="submission" date="2018-06" db="EMBL/GenBank/DDBJ databases">
        <authorList>
            <person name="Zhirakovskaya E."/>
        </authorList>
    </citation>
    <scope>NUCLEOTIDE SEQUENCE</scope>
</reference>
<dbReference type="AlphaFoldDB" id="A0A3B0TT71"/>
<evidence type="ECO:0000256" key="1">
    <source>
        <dbReference type="ARBA" id="ARBA00023015"/>
    </source>
</evidence>
<evidence type="ECO:0000313" key="5">
    <source>
        <dbReference type="EMBL" id="VAW19393.1"/>
    </source>
</evidence>
<dbReference type="PANTHER" id="PTHR30055">
    <property type="entry name" value="HTH-TYPE TRANSCRIPTIONAL REGULATOR RUTR"/>
    <property type="match status" value="1"/>
</dbReference>
<evidence type="ECO:0000259" key="4">
    <source>
        <dbReference type="PROSITE" id="PS50977"/>
    </source>
</evidence>
<feature type="domain" description="HTH tetR-type" evidence="4">
    <location>
        <begin position="11"/>
        <end position="70"/>
    </location>
</feature>
<keyword evidence="3" id="KW-0804">Transcription</keyword>